<dbReference type="EMBL" id="CP009526">
    <property type="protein sequence ID" value="AKB51166.1"/>
    <property type="molecule type" value="Genomic_DNA"/>
</dbReference>
<sequence length="324" mass="36800">MRIISIITAALILLGIVIFSVPSGSNNGVISDNKNLILKIENNSSFLESPIDWGGFKIATADIDKIRETSVSENSDKNLSETDENDIFKEIKLDRNSIKAPESCDRFETVIVNPAKFRELASNGTVNLDLMGEDYELKLQEREIQKPNVNSYMGYIVGKPQSSVFFTVKDDSIDACINVDFFNKSYGIASTEEKYDGKIVHLLWRYYNEGGEEEIKKHHSLDPFEFTLRNSDKKSHEIHIELFDFYNNSVSKENYTTKPGDEIFSPEINVEPGYYRYKITLDNKFTFEQRVVASYAANLGGSEKLHINIVDNPDNPIEFVSEIA</sequence>
<gene>
    <name evidence="1" type="ORF">MSBRW_1913</name>
</gene>
<reference evidence="1 2" key="1">
    <citation type="submission" date="2014-07" db="EMBL/GenBank/DDBJ databases">
        <title>Methanogenic archaea and the global carbon cycle.</title>
        <authorList>
            <person name="Henriksen J.R."/>
            <person name="Luke J."/>
            <person name="Reinhart S."/>
            <person name="Benedict M.N."/>
            <person name="Youngblut N.D."/>
            <person name="Metcalf M.E."/>
            <person name="Whitaker R.J."/>
            <person name="Metcalf W.W."/>
        </authorList>
    </citation>
    <scope>NUCLEOTIDE SEQUENCE [LARGE SCALE GENOMIC DNA]</scope>
    <source>
        <strain evidence="1 2">Wiesmoor</strain>
    </source>
</reference>
<name>A0A0E3LLF2_METBA</name>
<dbReference type="Proteomes" id="UP000033038">
    <property type="component" value="Chromosome"/>
</dbReference>
<dbReference type="AlphaFoldDB" id="A0A0E3LLF2"/>
<evidence type="ECO:0000313" key="1">
    <source>
        <dbReference type="EMBL" id="AKB51166.1"/>
    </source>
</evidence>
<accession>A0A0E3LLF2</accession>
<dbReference type="KEGG" id="mbw:MSBRW_1913"/>
<evidence type="ECO:0000313" key="2">
    <source>
        <dbReference type="Proteomes" id="UP000033038"/>
    </source>
</evidence>
<dbReference type="PATRIC" id="fig|1434109.4.peg.2447"/>
<proteinExistence type="predicted"/>
<dbReference type="HOGENOM" id="CLU_073772_0_0_2"/>
<protein>
    <submittedName>
        <fullName evidence="1">Uncharacterized protein</fullName>
    </submittedName>
</protein>
<organism evidence="1 2">
    <name type="scientific">Methanosarcina barkeri str. Wiesmoor</name>
    <dbReference type="NCBI Taxonomy" id="1434109"/>
    <lineage>
        <taxon>Archaea</taxon>
        <taxon>Methanobacteriati</taxon>
        <taxon>Methanobacteriota</taxon>
        <taxon>Stenosarchaea group</taxon>
        <taxon>Methanomicrobia</taxon>
        <taxon>Methanosarcinales</taxon>
        <taxon>Methanosarcinaceae</taxon>
        <taxon>Methanosarcina</taxon>
    </lineage>
</organism>